<dbReference type="GO" id="GO:0004386">
    <property type="term" value="F:helicase activity"/>
    <property type="evidence" value="ECO:0007669"/>
    <property type="project" value="UniProtKB-KW"/>
</dbReference>
<proteinExistence type="predicted"/>
<dbReference type="InterPro" id="IPR036977">
    <property type="entry name" value="DNA_primase_Znf_CHC2"/>
</dbReference>
<accession>A0A1I4TWN9</accession>
<sequence>MDGREYKSLNPTRSDSKIGSFSVNLDTGKWEDFATEDTGMDFISLNAYLNGISQLDAAKKIAVQAGIRLNSVDHCKSFIMTKKWEIKQNGFRCHQHQNEVSASPGAHLVRGRSQMHWDYFDADGKLFSVVHRFTTSDGGKEVLLCVYARHSKTGKYEWRWMAFPEPRSLYGLYELAQSLDKPVSLVEGEKCADYAHDILRDKFVCVTWSGGTNAVDKVGWSPLVGRLIYAWPDDDAKRHKLSKEEKEAGVDPASKSLLPENEQPGTKAMLRAYALMRSRR</sequence>
<feature type="region of interest" description="Disordered" evidence="1">
    <location>
        <begin position="240"/>
        <end position="265"/>
    </location>
</feature>
<dbReference type="Proteomes" id="UP000183287">
    <property type="component" value="Unassembled WGS sequence"/>
</dbReference>
<gene>
    <name evidence="2" type="ORF">SAMN05421863_105522</name>
</gene>
<keyword evidence="2" id="KW-0547">Nucleotide-binding</keyword>
<dbReference type="RefSeq" id="WP_074906588.1">
    <property type="nucleotide sequence ID" value="NZ_FOUB01000055.1"/>
</dbReference>
<dbReference type="OrthoDB" id="784829at2"/>
<dbReference type="GO" id="GO:0006260">
    <property type="term" value="P:DNA replication"/>
    <property type="evidence" value="ECO:0007669"/>
    <property type="project" value="InterPro"/>
</dbReference>
<evidence type="ECO:0000256" key="1">
    <source>
        <dbReference type="SAM" id="MobiDB-lite"/>
    </source>
</evidence>
<keyword evidence="2" id="KW-0378">Hydrolase</keyword>
<dbReference type="Gene3D" id="3.90.580.10">
    <property type="entry name" value="Zinc finger, CHC2-type domain"/>
    <property type="match status" value="1"/>
</dbReference>
<organism evidence="2 3">
    <name type="scientific">Nitrosomonas communis</name>
    <dbReference type="NCBI Taxonomy" id="44574"/>
    <lineage>
        <taxon>Bacteria</taxon>
        <taxon>Pseudomonadati</taxon>
        <taxon>Pseudomonadota</taxon>
        <taxon>Betaproteobacteria</taxon>
        <taxon>Nitrosomonadales</taxon>
        <taxon>Nitrosomonadaceae</taxon>
        <taxon>Nitrosomonas</taxon>
    </lineage>
</organism>
<dbReference type="GO" id="GO:0008270">
    <property type="term" value="F:zinc ion binding"/>
    <property type="evidence" value="ECO:0007669"/>
    <property type="project" value="InterPro"/>
</dbReference>
<dbReference type="EMBL" id="FOUB01000055">
    <property type="protein sequence ID" value="SFM81010.1"/>
    <property type="molecule type" value="Genomic_DNA"/>
</dbReference>
<dbReference type="AlphaFoldDB" id="A0A1I4TWN9"/>
<keyword evidence="3" id="KW-1185">Reference proteome</keyword>
<evidence type="ECO:0000313" key="3">
    <source>
        <dbReference type="Proteomes" id="UP000183287"/>
    </source>
</evidence>
<dbReference type="GO" id="GO:0003677">
    <property type="term" value="F:DNA binding"/>
    <property type="evidence" value="ECO:0007669"/>
    <property type="project" value="InterPro"/>
</dbReference>
<reference evidence="3" key="1">
    <citation type="submission" date="2016-10" db="EMBL/GenBank/DDBJ databases">
        <authorList>
            <person name="Varghese N."/>
            <person name="Submissions S."/>
        </authorList>
    </citation>
    <scope>NUCLEOTIDE SEQUENCE [LARGE SCALE GENOMIC DNA]</scope>
    <source>
        <strain evidence="3">Nm44</strain>
    </source>
</reference>
<protein>
    <submittedName>
        <fullName evidence="2">Putative DNA primase/helicase</fullName>
    </submittedName>
</protein>
<dbReference type="SUPFAM" id="SSF57783">
    <property type="entry name" value="Zinc beta-ribbon"/>
    <property type="match status" value="1"/>
</dbReference>
<evidence type="ECO:0000313" key="2">
    <source>
        <dbReference type="EMBL" id="SFM81010.1"/>
    </source>
</evidence>
<keyword evidence="2" id="KW-0067">ATP-binding</keyword>
<feature type="compositionally biased region" description="Basic and acidic residues" evidence="1">
    <location>
        <begin position="240"/>
        <end position="249"/>
    </location>
</feature>
<keyword evidence="2" id="KW-0347">Helicase</keyword>
<name>A0A1I4TWN9_9PROT</name>